<dbReference type="eggNOG" id="COG0841">
    <property type="taxonomic scope" value="Bacteria"/>
</dbReference>
<dbReference type="AlphaFoldDB" id="A0A094IYJ7"/>
<dbReference type="GO" id="GO:0005886">
    <property type="term" value="C:plasma membrane"/>
    <property type="evidence" value="ECO:0007669"/>
    <property type="project" value="TreeGrafter"/>
</dbReference>
<dbReference type="PANTHER" id="PTHR32063">
    <property type="match status" value="1"/>
</dbReference>
<dbReference type="Pfam" id="PF00873">
    <property type="entry name" value="ACR_tran"/>
    <property type="match status" value="1"/>
</dbReference>
<dbReference type="Gene3D" id="3.30.70.1320">
    <property type="entry name" value="Multidrug efflux transporter AcrB pore domain like"/>
    <property type="match status" value="1"/>
</dbReference>
<feature type="transmembrane region" description="Helical" evidence="1">
    <location>
        <begin position="361"/>
        <end position="381"/>
    </location>
</feature>
<organism evidence="2 3">
    <name type="scientific">Pseudidiomarina salinarum</name>
    <dbReference type="NCBI Taxonomy" id="435908"/>
    <lineage>
        <taxon>Bacteria</taxon>
        <taxon>Pseudomonadati</taxon>
        <taxon>Pseudomonadota</taxon>
        <taxon>Gammaproteobacteria</taxon>
        <taxon>Alteromonadales</taxon>
        <taxon>Idiomarinaceae</taxon>
        <taxon>Pseudidiomarina</taxon>
    </lineage>
</organism>
<feature type="transmembrane region" description="Helical" evidence="1">
    <location>
        <begin position="387"/>
        <end position="407"/>
    </location>
</feature>
<dbReference type="SUPFAM" id="SSF82866">
    <property type="entry name" value="Multidrug efflux transporter AcrB transmembrane domain"/>
    <property type="match status" value="2"/>
</dbReference>
<dbReference type="Gene3D" id="3.30.70.1430">
    <property type="entry name" value="Multidrug efflux transporter AcrB pore domain"/>
    <property type="match status" value="2"/>
</dbReference>
<comment type="caution">
    <text evidence="2">The sequence shown here is derived from an EMBL/GenBank/DDBJ whole genome shotgun (WGS) entry which is preliminary data.</text>
</comment>
<feature type="transmembrane region" description="Helical" evidence="1">
    <location>
        <begin position="432"/>
        <end position="452"/>
    </location>
</feature>
<dbReference type="SUPFAM" id="SSF82693">
    <property type="entry name" value="Multidrug efflux transporter AcrB pore domain, PN1, PN2, PC1 and PC2 subdomains"/>
    <property type="match status" value="2"/>
</dbReference>
<keyword evidence="1" id="KW-1133">Transmembrane helix</keyword>
<name>A0A094IYJ7_9GAMM</name>
<proteinExistence type="predicted"/>
<dbReference type="PRINTS" id="PR00702">
    <property type="entry name" value="ACRIFLAVINRP"/>
</dbReference>
<dbReference type="Gene3D" id="3.30.70.1440">
    <property type="entry name" value="Multidrug efflux transporter AcrB pore domain"/>
    <property type="match status" value="1"/>
</dbReference>
<dbReference type="Gene3D" id="1.20.1640.10">
    <property type="entry name" value="Multidrug efflux transporter AcrB transmembrane domain"/>
    <property type="match status" value="2"/>
</dbReference>
<evidence type="ECO:0000313" key="2">
    <source>
        <dbReference type="EMBL" id="KFZ30864.1"/>
    </source>
</evidence>
<dbReference type="PANTHER" id="PTHR32063:SF0">
    <property type="entry name" value="SWARMING MOTILITY PROTEIN SWRC"/>
    <property type="match status" value="1"/>
</dbReference>
<feature type="transmembrane region" description="Helical" evidence="1">
    <location>
        <begin position="12"/>
        <end position="30"/>
    </location>
</feature>
<accession>A0A094IYJ7</accession>
<feature type="transmembrane region" description="Helical" evidence="1">
    <location>
        <begin position="521"/>
        <end position="540"/>
    </location>
</feature>
<dbReference type="InterPro" id="IPR027463">
    <property type="entry name" value="AcrB_DN_DC_subdom"/>
</dbReference>
<keyword evidence="1" id="KW-0812">Transmembrane</keyword>
<protein>
    <submittedName>
        <fullName evidence="2">Acriflavine resistance protein B</fullName>
    </submittedName>
</protein>
<dbReference type="SUPFAM" id="SSF82714">
    <property type="entry name" value="Multidrug efflux transporter AcrB TolC docking domain, DN and DC subdomains"/>
    <property type="match status" value="2"/>
</dbReference>
<dbReference type="Gene3D" id="3.30.2090.10">
    <property type="entry name" value="Multidrug efflux transporter AcrB TolC docking domain, DN and DC subdomains"/>
    <property type="match status" value="2"/>
</dbReference>
<gene>
    <name evidence="2" type="ORF">IDSA_07245</name>
</gene>
<keyword evidence="3" id="KW-1185">Reference proteome</keyword>
<feature type="transmembrane region" description="Helical" evidence="1">
    <location>
        <begin position="904"/>
        <end position="925"/>
    </location>
</feature>
<dbReference type="GO" id="GO:0042910">
    <property type="term" value="F:xenobiotic transmembrane transporter activity"/>
    <property type="evidence" value="ECO:0007669"/>
    <property type="project" value="TreeGrafter"/>
</dbReference>
<dbReference type="RefSeq" id="WP_051986148.1">
    <property type="nucleotide sequence ID" value="NZ_JPER01000003.1"/>
</dbReference>
<reference evidence="2 3" key="1">
    <citation type="submission" date="2014-06" db="EMBL/GenBank/DDBJ databases">
        <title>The draft genome sequence of Idiomarina salinarum ISL-52.</title>
        <authorList>
            <person name="Du J."/>
            <person name="Shao Z."/>
        </authorList>
    </citation>
    <scope>NUCLEOTIDE SEQUENCE [LARGE SCALE GENOMIC DNA]</scope>
    <source>
        <strain evidence="2 3">ISL-52</strain>
    </source>
</reference>
<keyword evidence="1" id="KW-0472">Membrane</keyword>
<dbReference type="OrthoDB" id="9757904at2"/>
<sequence>MNLIRLSHHNPAATVVAFLIIGLLGFAGLMKMPVQLTPDLNRPVITILNFWRAAAPAELEAEIVEPQEYVIRAVSGVEEVRSSVRAGMSITIVEFGIGENMQQAFINVINALNQAPPRPREAGEPIVELGGLEESVATLLIRKTDPMADADFTKHQQLIRDYVEPELRKIPGIAAVTLNSEQEQQLHITIDPYRMAALGINLDTITRAVQRSANMSGGFAEVGRREYTVRFNGQYTPETYGDMIVAYNDGRPVYLKEVADISIGHDKARSFAYRNGSPAYFITLSRANESNTVTIMEELKKIIDQLNTTVLAENGLQMDLSFDSSEHIKRAIELVKGNLGIGIILAMALLYWMVRGLRATLLIGLTIPVSLLAALFVLNALDRSINIISLAGLAFAVGLVMDAAIVVQENFLRWRQQGLSVKEAAIKGTTEVAPALFASTATTVAIFAPVLFMVGVEGQLFFDLAVSMAVAVVMSMLSALFLLPVIATIVLRHASSTPAPQPLWEKLGRGYEKVSLAPRRALFWVVLLVPGAMVLILLLMPRTDFLPEAKWEGIMSIFVVPPGANYNVLEREVGQTLKRRLQPYLDGSKQPQIGSYNIAMSAGGNILFVYPEDPKDAAAVLNLLRTEILVDLPDTQAFAFQASLLNMGLSAGRSVYMNFNGNMDDASRLIVERTMDRIRDELPGAVIRPLPGVRDARPELTMTPNNYSLAQAGVDRGQIGSMIRAITNGLYAGEYFDGHERMDIIVRSPQWANPEQLQATPLFTPKAGVQTMGQLTHLSRATGPTQLRRINGKRTLTLAITPPDNVSLDETIEILDSVMAETRPQLGSGMSIELSGGSDDLQKAIDVMKDNFIFAVAILFLLLTALFRSATDSILVLLSMPVAIAGGVLGLQALNLVTFQSLDLLTMIGFVILLGLVVNNAILLVDQTRRGQRSGMNIEEAIRHAIQTRVRPVYMSSLTSVVGMLPLVVIPGVGSEIYRGLAVVIVGGMTLSTVFMLVYMPAALRLADYLRILPQKEKSYA</sequence>
<feature type="transmembrane region" description="Helical" evidence="1">
    <location>
        <begin position="851"/>
        <end position="867"/>
    </location>
</feature>
<dbReference type="STRING" id="435908.IDSA_07245"/>
<feature type="transmembrane region" description="Helical" evidence="1">
    <location>
        <begin position="464"/>
        <end position="491"/>
    </location>
</feature>
<feature type="transmembrane region" description="Helical" evidence="1">
    <location>
        <begin position="874"/>
        <end position="898"/>
    </location>
</feature>
<dbReference type="Proteomes" id="UP000054363">
    <property type="component" value="Unassembled WGS sequence"/>
</dbReference>
<feature type="transmembrane region" description="Helical" evidence="1">
    <location>
        <begin position="980"/>
        <end position="1002"/>
    </location>
</feature>
<evidence type="ECO:0000313" key="3">
    <source>
        <dbReference type="Proteomes" id="UP000054363"/>
    </source>
</evidence>
<dbReference type="InterPro" id="IPR001036">
    <property type="entry name" value="Acrflvin-R"/>
</dbReference>
<evidence type="ECO:0000256" key="1">
    <source>
        <dbReference type="SAM" id="Phobius"/>
    </source>
</evidence>
<feature type="transmembrane region" description="Helical" evidence="1">
    <location>
        <begin position="953"/>
        <end position="974"/>
    </location>
</feature>
<feature type="transmembrane region" description="Helical" evidence="1">
    <location>
        <begin position="334"/>
        <end position="354"/>
    </location>
</feature>
<dbReference type="EMBL" id="JPER01000003">
    <property type="protein sequence ID" value="KFZ30864.1"/>
    <property type="molecule type" value="Genomic_DNA"/>
</dbReference>